<feature type="transmembrane region" description="Helical" evidence="5">
    <location>
        <begin position="368"/>
        <end position="390"/>
    </location>
</feature>
<feature type="transmembrane region" description="Helical" evidence="5">
    <location>
        <begin position="59"/>
        <end position="79"/>
    </location>
</feature>
<sequence>MLFSFARTHQYPIGEGVPYAERWRAVLALLLGVGMSSLDTAIANTALPTMARDLQTTDALSVWIVSSYQLAMIAALLPAGALGEIVGHRRVSMVGLMLFTLSSLACGLAPSLEWLVAARVAQGLGAAGLMSVNAAVLRFVYPSGQLGRGVGLNSLVVAVSFAAGPTLASLILSVASWHWLFLINVPLGILAVHLGLKSLPVTPLNGRAFDKVAAVFCACFFALLVYTLNEGAHARTWTDVLVSAALTLVFLLALLRRQAGDPAPMLALDLLRRPMFALSAATGVCSFATQALAFVSLPFMFQQLGYSQVATGFLITPWPVAVALVASAAGRLSDRYPVGLLAGAGLVALCAGMGLLASMPAHPSAFDIGWRMALCGAGFGFFQSPNVHAIMTSAPHARSGGASSMVGTVRLLGQSTGAALVAACFNISTQHGAVTALWLGTAFAGLAGVASVMRLRY</sequence>
<gene>
    <name evidence="7" type="primary">stp_5</name>
    <name evidence="7" type="ORF">SAMEA1982600_04157</name>
</gene>
<dbReference type="Proteomes" id="UP000077037">
    <property type="component" value="Unassembled WGS sequence"/>
</dbReference>
<dbReference type="OrthoDB" id="9807274at2"/>
<organism evidence="7 8">
    <name type="scientific">Bordetella ansorpii</name>
    <dbReference type="NCBI Taxonomy" id="288768"/>
    <lineage>
        <taxon>Bacteria</taxon>
        <taxon>Pseudomonadati</taxon>
        <taxon>Pseudomonadota</taxon>
        <taxon>Betaproteobacteria</taxon>
        <taxon>Burkholderiales</taxon>
        <taxon>Alcaligenaceae</taxon>
        <taxon>Bordetella</taxon>
    </lineage>
</organism>
<dbReference type="InterPro" id="IPR011701">
    <property type="entry name" value="MFS"/>
</dbReference>
<accession>A0A157QX35</accession>
<evidence type="ECO:0000256" key="2">
    <source>
        <dbReference type="ARBA" id="ARBA00022692"/>
    </source>
</evidence>
<feature type="transmembrane region" description="Helical" evidence="5">
    <location>
        <begin position="234"/>
        <end position="255"/>
    </location>
</feature>
<dbReference type="CDD" id="cd17321">
    <property type="entry name" value="MFS_MMR_MDR_like"/>
    <property type="match status" value="1"/>
</dbReference>
<feature type="transmembrane region" description="Helical" evidence="5">
    <location>
        <begin position="177"/>
        <end position="196"/>
    </location>
</feature>
<dbReference type="InterPro" id="IPR036259">
    <property type="entry name" value="MFS_trans_sf"/>
</dbReference>
<evidence type="ECO:0000313" key="8">
    <source>
        <dbReference type="Proteomes" id="UP000077037"/>
    </source>
</evidence>
<feature type="transmembrane region" description="Helical" evidence="5">
    <location>
        <begin position="116"/>
        <end position="140"/>
    </location>
</feature>
<dbReference type="Pfam" id="PF07690">
    <property type="entry name" value="MFS_1"/>
    <property type="match status" value="1"/>
</dbReference>
<evidence type="ECO:0000256" key="1">
    <source>
        <dbReference type="ARBA" id="ARBA00004141"/>
    </source>
</evidence>
<protein>
    <submittedName>
        <fullName evidence="7">Efflux protein</fullName>
    </submittedName>
</protein>
<feature type="domain" description="Major facilitator superfamily (MFS) profile" evidence="6">
    <location>
        <begin position="25"/>
        <end position="457"/>
    </location>
</feature>
<feature type="transmembrane region" description="Helical" evidence="5">
    <location>
        <begin position="152"/>
        <end position="171"/>
    </location>
</feature>
<dbReference type="RefSeq" id="WP_066418331.1">
    <property type="nucleotide sequence ID" value="NZ_FKBS01000025.1"/>
</dbReference>
<keyword evidence="4 5" id="KW-0472">Membrane</keyword>
<feature type="transmembrane region" description="Helical" evidence="5">
    <location>
        <begin position="91"/>
        <end position="110"/>
    </location>
</feature>
<dbReference type="Gene3D" id="1.20.1720.10">
    <property type="entry name" value="Multidrug resistance protein D"/>
    <property type="match status" value="1"/>
</dbReference>
<name>A0A157QX35_9BORD</name>
<feature type="transmembrane region" description="Helical" evidence="5">
    <location>
        <begin position="208"/>
        <end position="228"/>
    </location>
</feature>
<dbReference type="PROSITE" id="PS50850">
    <property type="entry name" value="MFS"/>
    <property type="match status" value="1"/>
</dbReference>
<dbReference type="EMBL" id="FKBS01000025">
    <property type="protein sequence ID" value="SAI50290.1"/>
    <property type="molecule type" value="Genomic_DNA"/>
</dbReference>
<evidence type="ECO:0000313" key="7">
    <source>
        <dbReference type="EMBL" id="SAI50290.1"/>
    </source>
</evidence>
<dbReference type="PRINTS" id="PR01036">
    <property type="entry name" value="TCRTETB"/>
</dbReference>
<dbReference type="Gene3D" id="1.20.1250.20">
    <property type="entry name" value="MFS general substrate transporter like domains"/>
    <property type="match status" value="1"/>
</dbReference>
<comment type="subcellular location">
    <subcellularLocation>
        <location evidence="1">Membrane</location>
        <topology evidence="1">Multi-pass membrane protein</topology>
    </subcellularLocation>
</comment>
<dbReference type="InterPro" id="IPR020846">
    <property type="entry name" value="MFS_dom"/>
</dbReference>
<feature type="transmembrane region" description="Helical" evidence="5">
    <location>
        <begin position="411"/>
        <end position="429"/>
    </location>
</feature>
<keyword evidence="2 5" id="KW-0812">Transmembrane</keyword>
<proteinExistence type="predicted"/>
<feature type="transmembrane region" description="Helical" evidence="5">
    <location>
        <begin position="25"/>
        <end position="47"/>
    </location>
</feature>
<feature type="transmembrane region" description="Helical" evidence="5">
    <location>
        <begin position="276"/>
        <end position="300"/>
    </location>
</feature>
<evidence type="ECO:0000259" key="6">
    <source>
        <dbReference type="PROSITE" id="PS50850"/>
    </source>
</evidence>
<evidence type="ECO:0000256" key="5">
    <source>
        <dbReference type="SAM" id="Phobius"/>
    </source>
</evidence>
<dbReference type="PANTHER" id="PTHR42718:SF49">
    <property type="entry name" value="EXPORT PROTEIN"/>
    <property type="match status" value="1"/>
</dbReference>
<evidence type="ECO:0000256" key="4">
    <source>
        <dbReference type="ARBA" id="ARBA00023136"/>
    </source>
</evidence>
<feature type="transmembrane region" description="Helical" evidence="5">
    <location>
        <begin position="435"/>
        <end position="455"/>
    </location>
</feature>
<evidence type="ECO:0000256" key="3">
    <source>
        <dbReference type="ARBA" id="ARBA00022989"/>
    </source>
</evidence>
<dbReference type="GO" id="GO:0022857">
    <property type="term" value="F:transmembrane transporter activity"/>
    <property type="evidence" value="ECO:0007669"/>
    <property type="project" value="InterPro"/>
</dbReference>
<dbReference type="GO" id="GO:0016020">
    <property type="term" value="C:membrane"/>
    <property type="evidence" value="ECO:0007669"/>
    <property type="project" value="UniProtKB-SubCell"/>
</dbReference>
<keyword evidence="3 5" id="KW-1133">Transmembrane helix</keyword>
<dbReference type="SUPFAM" id="SSF103473">
    <property type="entry name" value="MFS general substrate transporter"/>
    <property type="match status" value="1"/>
</dbReference>
<reference evidence="7 8" key="1">
    <citation type="submission" date="2016-03" db="EMBL/GenBank/DDBJ databases">
        <authorList>
            <consortium name="Pathogen Informatics"/>
        </authorList>
    </citation>
    <scope>NUCLEOTIDE SEQUENCE [LARGE SCALE GENOMIC DNA]</scope>
    <source>
        <strain evidence="7 8">NCTC13364</strain>
    </source>
</reference>
<feature type="transmembrane region" description="Helical" evidence="5">
    <location>
        <begin position="306"/>
        <end position="326"/>
    </location>
</feature>
<dbReference type="AlphaFoldDB" id="A0A157QX35"/>
<feature type="transmembrane region" description="Helical" evidence="5">
    <location>
        <begin position="338"/>
        <end position="356"/>
    </location>
</feature>
<dbReference type="PANTHER" id="PTHR42718">
    <property type="entry name" value="MAJOR FACILITATOR SUPERFAMILY MULTIDRUG TRANSPORTER MFSC"/>
    <property type="match status" value="1"/>
</dbReference>